<keyword evidence="3" id="KW-1185">Reference proteome</keyword>
<dbReference type="InterPro" id="IPR006059">
    <property type="entry name" value="SBP"/>
</dbReference>
<dbReference type="PROSITE" id="PS51257">
    <property type="entry name" value="PROKAR_LIPOPROTEIN"/>
    <property type="match status" value="1"/>
</dbReference>
<dbReference type="InterPro" id="IPR050490">
    <property type="entry name" value="Bact_solute-bd_prot1"/>
</dbReference>
<organism evidence="2 3">
    <name type="scientific">Cyanobacterium stanieri LEGE 03274</name>
    <dbReference type="NCBI Taxonomy" id="1828756"/>
    <lineage>
        <taxon>Bacteria</taxon>
        <taxon>Bacillati</taxon>
        <taxon>Cyanobacteriota</taxon>
        <taxon>Cyanophyceae</taxon>
        <taxon>Oscillatoriophycideae</taxon>
        <taxon>Chroococcales</taxon>
        <taxon>Geminocystaceae</taxon>
        <taxon>Cyanobacterium</taxon>
    </lineage>
</organism>
<dbReference type="PANTHER" id="PTHR43649:SF12">
    <property type="entry name" value="DIACETYLCHITOBIOSE BINDING PROTEIN DASA"/>
    <property type="match status" value="1"/>
</dbReference>
<dbReference type="Gene3D" id="3.40.190.10">
    <property type="entry name" value="Periplasmic binding protein-like II"/>
    <property type="match status" value="1"/>
</dbReference>
<keyword evidence="1" id="KW-0472">Membrane</keyword>
<comment type="caution">
    <text evidence="2">The sequence shown here is derived from an EMBL/GenBank/DDBJ whole genome shotgun (WGS) entry which is preliminary data.</text>
</comment>
<keyword evidence="1" id="KW-0812">Transmembrane</keyword>
<evidence type="ECO:0000313" key="2">
    <source>
        <dbReference type="EMBL" id="MBE9221658.1"/>
    </source>
</evidence>
<proteinExistence type="predicted"/>
<keyword evidence="1" id="KW-1133">Transmembrane helix</keyword>
<protein>
    <submittedName>
        <fullName evidence="2">Sugar ABC transporter substrate-binding protein</fullName>
    </submittedName>
</protein>
<dbReference type="Pfam" id="PF01547">
    <property type="entry name" value="SBP_bac_1"/>
    <property type="match status" value="1"/>
</dbReference>
<name>A0ABR9V192_9CHRO</name>
<reference evidence="2 3" key="1">
    <citation type="submission" date="2020-10" db="EMBL/GenBank/DDBJ databases">
        <authorList>
            <person name="Castelo-Branco R."/>
            <person name="Eusebio N."/>
            <person name="Adriana R."/>
            <person name="Vieira A."/>
            <person name="Brugerolle De Fraissinette N."/>
            <person name="Rezende De Castro R."/>
            <person name="Schneider M.P."/>
            <person name="Vasconcelos V."/>
            <person name="Leao P.N."/>
        </authorList>
    </citation>
    <scope>NUCLEOTIDE SEQUENCE [LARGE SCALE GENOMIC DNA]</scope>
    <source>
        <strain evidence="2 3">LEGE 03274</strain>
    </source>
</reference>
<dbReference type="PANTHER" id="PTHR43649">
    <property type="entry name" value="ARABINOSE-BINDING PROTEIN-RELATED"/>
    <property type="match status" value="1"/>
</dbReference>
<dbReference type="CDD" id="cd13585">
    <property type="entry name" value="PBP2_TMBP_like"/>
    <property type="match status" value="1"/>
</dbReference>
<feature type="transmembrane region" description="Helical" evidence="1">
    <location>
        <begin position="12"/>
        <end position="28"/>
    </location>
</feature>
<evidence type="ECO:0000313" key="3">
    <source>
        <dbReference type="Proteomes" id="UP000654604"/>
    </source>
</evidence>
<dbReference type="RefSeq" id="WP_193799843.1">
    <property type="nucleotide sequence ID" value="NZ_JADEWC010000004.1"/>
</dbReference>
<dbReference type="EMBL" id="JADEWC010000004">
    <property type="protein sequence ID" value="MBE9221658.1"/>
    <property type="molecule type" value="Genomic_DNA"/>
</dbReference>
<accession>A0ABR9V192</accession>
<evidence type="ECO:0000256" key="1">
    <source>
        <dbReference type="SAM" id="Phobius"/>
    </source>
</evidence>
<sequence>MIINKFFKQTKVFRYPVMVGALTAMVLGCGQQPVANEGQVEFWTMQLQPKFTPYFENVNQTFQGENEEASILWVDVPWDAMESRILTAVSANNAPDVVNLNPDFASQLASRNAWLNLGEEIPEDVRGEYLSKIWEANQIEICATENDCTTSIFGIPWYLTTTVTVYNKDLLQQAGVENPPANFEELAQVAQRVKDETGKYAFFITFVPTDSNEVLNSLVQMGVSLLDGEGKAAFNTPEGERAFSYWVDLYQRDLLPPEVFTQGHRHGVELYQAGESAILGTGAEFLNTIATNAPTVYAQSAVAPQITGETGKRSVSVMNLVIPRSSDNPQKAIDYALFVTNSENQLNFAQEANVLPSHTRAIASYIENLEQESEQNTLLEARKISAMQLDSAEVLIPPSPNINELKKIIYENLQSAMLGEKTVQQALDDAQAQWDNM</sequence>
<dbReference type="SUPFAM" id="SSF53850">
    <property type="entry name" value="Periplasmic binding protein-like II"/>
    <property type="match status" value="1"/>
</dbReference>
<dbReference type="Proteomes" id="UP000654604">
    <property type="component" value="Unassembled WGS sequence"/>
</dbReference>
<gene>
    <name evidence="2" type="ORF">IQ215_03015</name>
</gene>